<evidence type="ECO:0000256" key="6">
    <source>
        <dbReference type="ARBA" id="ARBA00022555"/>
    </source>
</evidence>
<feature type="domain" description="TRNA-binding" evidence="18">
    <location>
        <begin position="611"/>
        <end position="716"/>
    </location>
</feature>
<feature type="binding site" evidence="16">
    <location>
        <position position="143"/>
    </location>
    <ligand>
        <name>Zn(2+)</name>
        <dbReference type="ChEBI" id="CHEBI:29105"/>
    </ligand>
</feature>
<accession>A0ABX1MTB9</accession>
<keyword evidence="7 16" id="KW-0436">Ligase</keyword>
<feature type="binding site" evidence="16">
    <location>
        <position position="146"/>
    </location>
    <ligand>
        <name>Zn(2+)</name>
        <dbReference type="ChEBI" id="CHEBI:29105"/>
    </ligand>
</feature>
<feature type="short sequence motif" description="'HIGH' region" evidence="16">
    <location>
        <begin position="12"/>
        <end position="22"/>
    </location>
</feature>
<dbReference type="NCBIfam" id="TIGR00398">
    <property type="entry name" value="metG"/>
    <property type="match status" value="1"/>
</dbReference>
<dbReference type="NCBIfam" id="TIGR00399">
    <property type="entry name" value="metG_C_term"/>
    <property type="match status" value="1"/>
</dbReference>
<keyword evidence="12 16" id="KW-0694">RNA-binding</keyword>
<evidence type="ECO:0000256" key="7">
    <source>
        <dbReference type="ARBA" id="ARBA00022598"/>
    </source>
</evidence>
<dbReference type="SUPFAM" id="SSF50249">
    <property type="entry name" value="Nucleic acid-binding proteins"/>
    <property type="match status" value="1"/>
</dbReference>
<feature type="compositionally biased region" description="Low complexity" evidence="17">
    <location>
        <begin position="571"/>
        <end position="585"/>
    </location>
</feature>
<dbReference type="InterPro" id="IPR012340">
    <property type="entry name" value="NA-bd_OB-fold"/>
</dbReference>
<comment type="function">
    <text evidence="1 16">Is required not only for elongation of protein synthesis but also for the initiation of all mRNA translation through initiator tRNA(fMet) aminoacylation.</text>
</comment>
<evidence type="ECO:0000256" key="1">
    <source>
        <dbReference type="ARBA" id="ARBA00003314"/>
    </source>
</evidence>
<dbReference type="PROSITE" id="PS00178">
    <property type="entry name" value="AA_TRNA_LIGASE_I"/>
    <property type="match status" value="1"/>
</dbReference>
<dbReference type="InterPro" id="IPR023458">
    <property type="entry name" value="Met-tRNA_ligase_1"/>
</dbReference>
<dbReference type="InterPro" id="IPR041872">
    <property type="entry name" value="Anticodon_Met"/>
</dbReference>
<sequence length="716" mass="78987">MSRKILVTNALPYANGDIHLGHLVGYIQGDIWVRFQRMRGSTVHYVCADDTHGTPIMLRAEKEGITPETLIGRVHGEHLRDFTDFGVAFDNYHSTHSLENRTYAEEVYKRLTAAKLIETRSIEQFYDPVKEMFLPDRFIKGECPKCGAADQYGDNCEVCGAAYAPTELKNPYSAVSGAKPVLRTSEHYFFRLSDPRAVAFLREWTRGTNTAGTRRLQAEAANKMKEWLGEDGQEGENTLSDWDISRDAPYFGFEIPGAPGKYFYVWLDAPIGYLASFRNLADKRGDIVVDDFVDATRAEAAGTEMVHFIGKDILYFHALFWPAMLQFAGLRTPSQLCVNGFLTVDGAKMSKSRGTFITARSYVTQGLNPEWLRYYFATKSNGTMEDVDLNLDDMIAKVNADLVGKYVNIASRCAGFITKRFEGKLAASDTAATAAFSAAHAAGAIAQAYEERDYGRALREIMHLADLANQYVNEQKPWELAKLEGREGDLHVVCSTALTLFRDLTLYLKPVLPALAAKVESFLAIAPLAWQGEWQPLPTGHVVNVYAHLMTRVERKQIDALLEANRDSLAPTAAAASPDAKTASSQQRHAEKQQHAAQSAETASPHISIDDFAKVDLRIAKIVAAEHVEGADKLIRLQLDIGEDKPRQVFAGIKSAYDPASLVGRMTVMVANLAPRKMKFGMSEGMVLAASDPDGKTGGLYILSPDAGATAGMRVK</sequence>
<keyword evidence="13 16" id="KW-0648">Protein biosynthesis</keyword>
<feature type="region of interest" description="Disordered" evidence="17">
    <location>
        <begin position="571"/>
        <end position="604"/>
    </location>
</feature>
<dbReference type="InterPro" id="IPR033911">
    <property type="entry name" value="MetRS_core"/>
</dbReference>
<dbReference type="PANTHER" id="PTHR45765:SF1">
    <property type="entry name" value="METHIONINE--TRNA LIGASE, CYTOPLASMIC"/>
    <property type="match status" value="1"/>
</dbReference>
<evidence type="ECO:0000256" key="8">
    <source>
        <dbReference type="ARBA" id="ARBA00022723"/>
    </source>
</evidence>
<reference evidence="19 20" key="1">
    <citation type="submission" date="2019-12" db="EMBL/GenBank/DDBJ databases">
        <title>Comparative genomics gives insights into the taxonomy of the Azoarcus-Aromatoleum group and reveals separate origins of nif in the plant-associated Azoarcus and non-plant-associated Aromatoleum sub-groups.</title>
        <authorList>
            <person name="Lafos M."/>
            <person name="Maluk M."/>
            <person name="Batista M."/>
            <person name="Junghare M."/>
            <person name="Carmona M."/>
            <person name="Faoro H."/>
            <person name="Cruz L.M."/>
            <person name="Battistoni F."/>
            <person name="De Souza E."/>
            <person name="Pedrosa F."/>
            <person name="Chen W.-M."/>
            <person name="Poole P.S."/>
            <person name="Dixon R.A."/>
            <person name="James E.K."/>
        </authorList>
    </citation>
    <scope>NUCLEOTIDE SEQUENCE [LARGE SCALE GENOMIC DNA]</scope>
    <source>
        <strain evidence="19 20">ToN1</strain>
    </source>
</reference>
<evidence type="ECO:0000256" key="11">
    <source>
        <dbReference type="ARBA" id="ARBA00022840"/>
    </source>
</evidence>
<dbReference type="PANTHER" id="PTHR45765">
    <property type="entry name" value="METHIONINE--TRNA LIGASE"/>
    <property type="match status" value="1"/>
</dbReference>
<dbReference type="CDD" id="cd07957">
    <property type="entry name" value="Anticodon_Ia_Met"/>
    <property type="match status" value="1"/>
</dbReference>
<dbReference type="NCBIfam" id="NF001100">
    <property type="entry name" value="PRK00133.1"/>
    <property type="match status" value="1"/>
</dbReference>
<comment type="catalytic activity">
    <reaction evidence="15 16">
        <text>tRNA(Met) + L-methionine + ATP = L-methionyl-tRNA(Met) + AMP + diphosphate</text>
        <dbReference type="Rhea" id="RHEA:13481"/>
        <dbReference type="Rhea" id="RHEA-COMP:9667"/>
        <dbReference type="Rhea" id="RHEA-COMP:9698"/>
        <dbReference type="ChEBI" id="CHEBI:30616"/>
        <dbReference type="ChEBI" id="CHEBI:33019"/>
        <dbReference type="ChEBI" id="CHEBI:57844"/>
        <dbReference type="ChEBI" id="CHEBI:78442"/>
        <dbReference type="ChEBI" id="CHEBI:78530"/>
        <dbReference type="ChEBI" id="CHEBI:456215"/>
        <dbReference type="EC" id="6.1.1.10"/>
    </reaction>
</comment>
<feature type="short sequence motif" description="'KMSKS' region" evidence="16">
    <location>
        <begin position="348"/>
        <end position="352"/>
    </location>
</feature>
<proteinExistence type="inferred from homology"/>
<gene>
    <name evidence="16 19" type="primary">metG</name>
    <name evidence="19" type="ORF">GPA26_18605</name>
</gene>
<keyword evidence="6 16" id="KW-0820">tRNA-binding</keyword>
<dbReference type="EC" id="6.1.1.10" evidence="16"/>
<dbReference type="SUPFAM" id="SSF47323">
    <property type="entry name" value="Anticodon-binding domain of a subclass of class I aminoacyl-tRNA synthetases"/>
    <property type="match status" value="1"/>
</dbReference>
<name>A0ABX1MTB9_9RHOO</name>
<dbReference type="Gene3D" id="3.40.50.620">
    <property type="entry name" value="HUPs"/>
    <property type="match status" value="1"/>
</dbReference>
<keyword evidence="8 16" id="KW-0479">Metal-binding</keyword>
<dbReference type="RefSeq" id="WP_169207824.1">
    <property type="nucleotide sequence ID" value="NZ_CP059560.1"/>
</dbReference>
<dbReference type="InterPro" id="IPR029038">
    <property type="entry name" value="MetRS_Zn"/>
</dbReference>
<evidence type="ECO:0000256" key="9">
    <source>
        <dbReference type="ARBA" id="ARBA00022741"/>
    </source>
</evidence>
<dbReference type="Proteomes" id="UP000652074">
    <property type="component" value="Unassembled WGS sequence"/>
</dbReference>
<comment type="cofactor">
    <cofactor evidence="16">
        <name>Zn(2+)</name>
        <dbReference type="ChEBI" id="CHEBI:29105"/>
    </cofactor>
    <text evidence="16">Binds 1 zinc ion per subunit.</text>
</comment>
<comment type="caution">
    <text evidence="19">The sequence shown here is derived from an EMBL/GenBank/DDBJ whole genome shotgun (WGS) entry which is preliminary data.</text>
</comment>
<organism evidence="19 20">
    <name type="scientific">Aromatoleum petrolei</name>
    <dbReference type="NCBI Taxonomy" id="76116"/>
    <lineage>
        <taxon>Bacteria</taxon>
        <taxon>Pseudomonadati</taxon>
        <taxon>Pseudomonadota</taxon>
        <taxon>Betaproteobacteria</taxon>
        <taxon>Rhodocyclales</taxon>
        <taxon>Rhodocyclaceae</taxon>
        <taxon>Aromatoleum</taxon>
    </lineage>
</organism>
<dbReference type="Gene3D" id="2.40.50.140">
    <property type="entry name" value="Nucleic acid-binding proteins"/>
    <property type="match status" value="1"/>
</dbReference>
<dbReference type="GO" id="GO:0004825">
    <property type="term" value="F:methionine-tRNA ligase activity"/>
    <property type="evidence" value="ECO:0007669"/>
    <property type="project" value="UniProtKB-EC"/>
</dbReference>
<dbReference type="InterPro" id="IPR009080">
    <property type="entry name" value="tRNAsynth_Ia_anticodon-bd"/>
</dbReference>
<dbReference type="SUPFAM" id="SSF57770">
    <property type="entry name" value="Methionyl-tRNA synthetase (MetRS), Zn-domain"/>
    <property type="match status" value="1"/>
</dbReference>
<evidence type="ECO:0000256" key="16">
    <source>
        <dbReference type="HAMAP-Rule" id="MF_00098"/>
    </source>
</evidence>
<evidence type="ECO:0000256" key="10">
    <source>
        <dbReference type="ARBA" id="ARBA00022833"/>
    </source>
</evidence>
<evidence type="ECO:0000256" key="4">
    <source>
        <dbReference type="ARBA" id="ARBA00011738"/>
    </source>
</evidence>
<feature type="binding site" evidence="16">
    <location>
        <position position="156"/>
    </location>
    <ligand>
        <name>Zn(2+)</name>
        <dbReference type="ChEBI" id="CHEBI:29105"/>
    </ligand>
</feature>
<evidence type="ECO:0000256" key="5">
    <source>
        <dbReference type="ARBA" id="ARBA00022490"/>
    </source>
</evidence>
<dbReference type="PRINTS" id="PR01041">
    <property type="entry name" value="TRNASYNTHMET"/>
</dbReference>
<comment type="subcellular location">
    <subcellularLocation>
        <location evidence="2 16">Cytoplasm</location>
    </subcellularLocation>
</comment>
<dbReference type="InterPro" id="IPR014729">
    <property type="entry name" value="Rossmann-like_a/b/a_fold"/>
</dbReference>
<evidence type="ECO:0000313" key="19">
    <source>
        <dbReference type="EMBL" id="NMF90486.1"/>
    </source>
</evidence>
<dbReference type="Gene3D" id="2.20.28.20">
    <property type="entry name" value="Methionyl-tRNA synthetase, Zn-domain"/>
    <property type="match status" value="1"/>
</dbReference>
<keyword evidence="14 16" id="KW-0030">Aminoacyl-tRNA synthetase</keyword>
<dbReference type="Pfam" id="PF01588">
    <property type="entry name" value="tRNA_bind"/>
    <property type="match status" value="1"/>
</dbReference>
<evidence type="ECO:0000259" key="18">
    <source>
        <dbReference type="PROSITE" id="PS50886"/>
    </source>
</evidence>
<dbReference type="InterPro" id="IPR014758">
    <property type="entry name" value="Met-tRNA_synth"/>
</dbReference>
<dbReference type="CDD" id="cd02800">
    <property type="entry name" value="tRNA_bind_EcMetRS_like"/>
    <property type="match status" value="1"/>
</dbReference>
<evidence type="ECO:0000256" key="12">
    <source>
        <dbReference type="ARBA" id="ARBA00022884"/>
    </source>
</evidence>
<dbReference type="InterPro" id="IPR015413">
    <property type="entry name" value="Methionyl/Leucyl_tRNA_Synth"/>
</dbReference>
<evidence type="ECO:0000256" key="15">
    <source>
        <dbReference type="ARBA" id="ARBA00047364"/>
    </source>
</evidence>
<protein>
    <recommendedName>
        <fullName evidence="16">Methionine--tRNA ligase</fullName>
        <ecNumber evidence="16">6.1.1.10</ecNumber>
    </recommendedName>
    <alternativeName>
        <fullName evidence="16">Methionyl-tRNA synthetase</fullName>
        <shortName evidence="16">MetRS</shortName>
    </alternativeName>
</protein>
<dbReference type="PROSITE" id="PS50886">
    <property type="entry name" value="TRBD"/>
    <property type="match status" value="1"/>
</dbReference>
<dbReference type="InterPro" id="IPR001412">
    <property type="entry name" value="aa-tRNA-synth_I_CS"/>
</dbReference>
<keyword evidence="9 16" id="KW-0547">Nucleotide-binding</keyword>
<dbReference type="CDD" id="cd00814">
    <property type="entry name" value="MetRS_core"/>
    <property type="match status" value="1"/>
</dbReference>
<dbReference type="Gene3D" id="1.10.730.10">
    <property type="entry name" value="Isoleucyl-tRNA Synthetase, Domain 1"/>
    <property type="match status" value="1"/>
</dbReference>
<comment type="subunit">
    <text evidence="4 16">Homodimer.</text>
</comment>
<dbReference type="InterPro" id="IPR002547">
    <property type="entry name" value="tRNA-bd_dom"/>
</dbReference>
<dbReference type="HAMAP" id="MF_00098">
    <property type="entry name" value="Met_tRNA_synth_type1"/>
    <property type="match status" value="1"/>
</dbReference>
<feature type="binding site" evidence="16">
    <location>
        <position position="351"/>
    </location>
    <ligand>
        <name>ATP</name>
        <dbReference type="ChEBI" id="CHEBI:30616"/>
    </ligand>
</feature>
<evidence type="ECO:0000313" key="20">
    <source>
        <dbReference type="Proteomes" id="UP000652074"/>
    </source>
</evidence>
<evidence type="ECO:0000256" key="2">
    <source>
        <dbReference type="ARBA" id="ARBA00004496"/>
    </source>
</evidence>
<dbReference type="SUPFAM" id="SSF52374">
    <property type="entry name" value="Nucleotidylyl transferase"/>
    <property type="match status" value="1"/>
</dbReference>
<keyword evidence="20" id="KW-1185">Reference proteome</keyword>
<dbReference type="InterPro" id="IPR004495">
    <property type="entry name" value="Met-tRNA-synth_bsu_C"/>
</dbReference>
<dbReference type="EMBL" id="WTVR01000043">
    <property type="protein sequence ID" value="NMF90486.1"/>
    <property type="molecule type" value="Genomic_DNA"/>
</dbReference>
<evidence type="ECO:0000256" key="13">
    <source>
        <dbReference type="ARBA" id="ARBA00022917"/>
    </source>
</evidence>
<dbReference type="Pfam" id="PF09334">
    <property type="entry name" value="tRNA-synt_1g"/>
    <property type="match status" value="1"/>
</dbReference>
<keyword evidence="11 16" id="KW-0067">ATP-binding</keyword>
<keyword evidence="10 16" id="KW-0862">Zinc</keyword>
<evidence type="ECO:0000256" key="14">
    <source>
        <dbReference type="ARBA" id="ARBA00023146"/>
    </source>
</evidence>
<comment type="similarity">
    <text evidence="3 16">Belongs to the class-I aminoacyl-tRNA synthetase family. MetG type 1 subfamily.</text>
</comment>
<evidence type="ECO:0000256" key="3">
    <source>
        <dbReference type="ARBA" id="ARBA00008258"/>
    </source>
</evidence>
<feature type="binding site" evidence="16">
    <location>
        <position position="159"/>
    </location>
    <ligand>
        <name>Zn(2+)</name>
        <dbReference type="ChEBI" id="CHEBI:29105"/>
    </ligand>
</feature>
<evidence type="ECO:0000256" key="17">
    <source>
        <dbReference type="SAM" id="MobiDB-lite"/>
    </source>
</evidence>
<keyword evidence="5 16" id="KW-0963">Cytoplasm</keyword>